<dbReference type="SUPFAM" id="SSF48371">
    <property type="entry name" value="ARM repeat"/>
    <property type="match status" value="1"/>
</dbReference>
<keyword evidence="4" id="KW-1185">Reference proteome</keyword>
<sequence precursor="true">MQVFRVVFSVSLVLCTFSLKGCGGSASTDSSQPASAESKQPSPVATAPEQTVETIAVTAEPVDPQAEVKAVFETLLSIRTEPDPDEWIQADKKLSSFGKTAVPTLKDAMSHSDPGARELASMYLASLGPDAKEAAPVLETALQDASPFTQVNAASTLTHFPEYREKAIPVLISLTEHPDPNTRLTSIYALGNLESQSADQLSAIKAALNDSDPDVQLAAIKVLGQMGNPAKTTLTELQTLIDNTDTSEVLREAALSTKSQIEQSQKK</sequence>
<proteinExistence type="predicted"/>
<dbReference type="RefSeq" id="WP_197995606.1">
    <property type="nucleotide sequence ID" value="NZ_CP036343.1"/>
</dbReference>
<dbReference type="Proteomes" id="UP000316855">
    <property type="component" value="Chromosome"/>
</dbReference>
<dbReference type="AlphaFoldDB" id="A0A517VNE7"/>
<dbReference type="InterPro" id="IPR016024">
    <property type="entry name" value="ARM-type_fold"/>
</dbReference>
<accession>A0A517VNE7</accession>
<dbReference type="Pfam" id="PF13646">
    <property type="entry name" value="HEAT_2"/>
    <property type="match status" value="2"/>
</dbReference>
<evidence type="ECO:0000313" key="4">
    <source>
        <dbReference type="Proteomes" id="UP000316855"/>
    </source>
</evidence>
<evidence type="ECO:0000256" key="2">
    <source>
        <dbReference type="SAM" id="SignalP"/>
    </source>
</evidence>
<feature type="region of interest" description="Disordered" evidence="1">
    <location>
        <begin position="23"/>
        <end position="48"/>
    </location>
</feature>
<organism evidence="3 4">
    <name type="scientific">Gimesia algae</name>
    <dbReference type="NCBI Taxonomy" id="2527971"/>
    <lineage>
        <taxon>Bacteria</taxon>
        <taxon>Pseudomonadati</taxon>
        <taxon>Planctomycetota</taxon>
        <taxon>Planctomycetia</taxon>
        <taxon>Planctomycetales</taxon>
        <taxon>Planctomycetaceae</taxon>
        <taxon>Gimesia</taxon>
    </lineage>
</organism>
<dbReference type="GO" id="GO:0016491">
    <property type="term" value="F:oxidoreductase activity"/>
    <property type="evidence" value="ECO:0007669"/>
    <property type="project" value="TreeGrafter"/>
</dbReference>
<dbReference type="PANTHER" id="PTHR12697">
    <property type="entry name" value="PBS LYASE HEAT-LIKE PROTEIN"/>
    <property type="match status" value="1"/>
</dbReference>
<dbReference type="KEGG" id="gax:Pan161_62470"/>
<protein>
    <submittedName>
        <fullName evidence="3">HEAT repeat protein</fullName>
    </submittedName>
</protein>
<dbReference type="InterPro" id="IPR011989">
    <property type="entry name" value="ARM-like"/>
</dbReference>
<name>A0A517VNE7_9PLAN</name>
<feature type="compositionally biased region" description="Polar residues" evidence="1">
    <location>
        <begin position="25"/>
        <end position="48"/>
    </location>
</feature>
<dbReference type="Gene3D" id="1.25.10.10">
    <property type="entry name" value="Leucine-rich Repeat Variant"/>
    <property type="match status" value="1"/>
</dbReference>
<keyword evidence="2" id="KW-0732">Signal</keyword>
<gene>
    <name evidence="3" type="ORF">Pan161_62470</name>
</gene>
<reference evidence="3 4" key="1">
    <citation type="submission" date="2019-02" db="EMBL/GenBank/DDBJ databases">
        <title>Deep-cultivation of Planctomycetes and their phenomic and genomic characterization uncovers novel biology.</title>
        <authorList>
            <person name="Wiegand S."/>
            <person name="Jogler M."/>
            <person name="Boedeker C."/>
            <person name="Pinto D."/>
            <person name="Vollmers J."/>
            <person name="Rivas-Marin E."/>
            <person name="Kohn T."/>
            <person name="Peeters S.H."/>
            <person name="Heuer A."/>
            <person name="Rast P."/>
            <person name="Oberbeckmann S."/>
            <person name="Bunk B."/>
            <person name="Jeske O."/>
            <person name="Meyerdierks A."/>
            <person name="Storesund J.E."/>
            <person name="Kallscheuer N."/>
            <person name="Luecker S."/>
            <person name="Lage O.M."/>
            <person name="Pohl T."/>
            <person name="Merkel B.J."/>
            <person name="Hornburger P."/>
            <person name="Mueller R.-W."/>
            <person name="Bruemmer F."/>
            <person name="Labrenz M."/>
            <person name="Spormann A.M."/>
            <person name="Op den Camp H."/>
            <person name="Overmann J."/>
            <person name="Amann R."/>
            <person name="Jetten M.S.M."/>
            <person name="Mascher T."/>
            <person name="Medema M.H."/>
            <person name="Devos D.P."/>
            <person name="Kaster A.-K."/>
            <person name="Ovreas L."/>
            <person name="Rohde M."/>
            <person name="Galperin M.Y."/>
            <person name="Jogler C."/>
        </authorList>
    </citation>
    <scope>NUCLEOTIDE SEQUENCE [LARGE SCALE GENOMIC DNA]</scope>
    <source>
        <strain evidence="3 4">Pan161</strain>
    </source>
</reference>
<feature type="chain" id="PRO_5022165251" evidence="2">
    <location>
        <begin position="22"/>
        <end position="267"/>
    </location>
</feature>
<evidence type="ECO:0000313" key="3">
    <source>
        <dbReference type="EMBL" id="QDT94551.1"/>
    </source>
</evidence>
<dbReference type="PANTHER" id="PTHR12697:SF5">
    <property type="entry name" value="DEOXYHYPUSINE HYDROXYLASE"/>
    <property type="match status" value="1"/>
</dbReference>
<evidence type="ECO:0000256" key="1">
    <source>
        <dbReference type="SAM" id="MobiDB-lite"/>
    </source>
</evidence>
<dbReference type="EMBL" id="CP036343">
    <property type="protein sequence ID" value="QDT94551.1"/>
    <property type="molecule type" value="Genomic_DNA"/>
</dbReference>
<feature type="signal peptide" evidence="2">
    <location>
        <begin position="1"/>
        <end position="21"/>
    </location>
</feature>